<gene>
    <name evidence="2" type="ORF">ACFFK8_04750</name>
</gene>
<dbReference type="InterPro" id="IPR005502">
    <property type="entry name" value="Ribosyl_crysJ1"/>
</dbReference>
<dbReference type="InterPro" id="IPR036705">
    <property type="entry name" value="Ribosyl_crysJ1_sf"/>
</dbReference>
<organism evidence="2 3">
    <name type="scientific">Hallella seregens ATCC 51272</name>
    <dbReference type="NCBI Taxonomy" id="1336250"/>
    <lineage>
        <taxon>Bacteria</taxon>
        <taxon>Pseudomonadati</taxon>
        <taxon>Bacteroidota</taxon>
        <taxon>Bacteroidia</taxon>
        <taxon>Bacteroidales</taxon>
        <taxon>Prevotellaceae</taxon>
        <taxon>Hallella</taxon>
    </lineage>
</organism>
<dbReference type="EMBL" id="JBHLZF010000001">
    <property type="protein sequence ID" value="MFB9897133.1"/>
    <property type="molecule type" value="Genomic_DNA"/>
</dbReference>
<dbReference type="Gene3D" id="1.10.4080.10">
    <property type="entry name" value="ADP-ribosylation/Crystallin J1"/>
    <property type="match status" value="1"/>
</dbReference>
<keyword evidence="1" id="KW-0732">Signal</keyword>
<comment type="caution">
    <text evidence="2">The sequence shown here is derived from an EMBL/GenBank/DDBJ whole genome shotgun (WGS) entry which is preliminary data.</text>
</comment>
<keyword evidence="3" id="KW-1185">Reference proteome</keyword>
<dbReference type="GO" id="GO:0016798">
    <property type="term" value="F:hydrolase activity, acting on glycosyl bonds"/>
    <property type="evidence" value="ECO:0007669"/>
    <property type="project" value="UniProtKB-KW"/>
</dbReference>
<protein>
    <submittedName>
        <fullName evidence="2">ADP-ribosylglycohydrolase family protein</fullName>
        <ecNumber evidence="2">3.2.2.-</ecNumber>
    </submittedName>
</protein>
<evidence type="ECO:0000313" key="2">
    <source>
        <dbReference type="EMBL" id="MFB9897133.1"/>
    </source>
</evidence>
<dbReference type="EC" id="3.2.2.-" evidence="2"/>
<dbReference type="SUPFAM" id="SSF101478">
    <property type="entry name" value="ADP-ribosylglycohydrolase"/>
    <property type="match status" value="1"/>
</dbReference>
<accession>A0ABV5ZIC8</accession>
<keyword evidence="2" id="KW-0378">Hydrolase</keyword>
<proteinExistence type="predicted"/>
<name>A0ABV5ZIC8_9BACT</name>
<evidence type="ECO:0000256" key="1">
    <source>
        <dbReference type="SAM" id="SignalP"/>
    </source>
</evidence>
<dbReference type="RefSeq" id="WP_027951691.1">
    <property type="nucleotide sequence ID" value="NZ_JADU01000006.1"/>
</dbReference>
<keyword evidence="2" id="KW-0326">Glycosidase</keyword>
<reference evidence="2 3" key="1">
    <citation type="submission" date="2024-09" db="EMBL/GenBank/DDBJ databases">
        <authorList>
            <person name="Sun Q."/>
            <person name="Mori K."/>
        </authorList>
    </citation>
    <scope>NUCLEOTIDE SEQUENCE [LARGE SCALE GENOMIC DNA]</scope>
    <source>
        <strain evidence="2 3">ATCC 51272</strain>
    </source>
</reference>
<dbReference type="Proteomes" id="UP001589688">
    <property type="component" value="Unassembled WGS sequence"/>
</dbReference>
<sequence>MKTSNKYNILVGMLLMCITNMTAAIPFGQMITLTEQTLLDKIKGGWAGQTIGCTYGGPTEFKYKGAFINDKTPIIWYDDYCKDIFEQDPGLYDDVYMDLTFLEVMQHEGIDAPAESYAKAFANANYKLWHANQAARYNILHGIMPPASGYWKNNPHVDDIDFQIESDFIGMICPGMPNAAARFADRIGHIMNYGDGYYGGVFMSAMYTYAFVCDDIEEIITSSLKSLPSECKYRRCIEDVVRYHQQYPDDWKRCWLEVERNYSFDIGCPEGVYNAFDIDAVINGAYCVMGLLYGDGDFDKTIDISTRCGQDSDCNPATAAGILGVIKGWSQIPDKWKAAIDRCGDIDFPYTHISLNSVYDINLKLLKDVVIANGGKVRKGNYIFEVQQPMEVAKEESFEGLEPLERQILKFDLGTQRTFTFTGCAVVLQGLVRRDGKDASNYIARLGISIDGIEMPEVEMPFDYIKRKYDIYWNYDLTDGRHSMIVTWLNPHPDYAIQCKDLNTWKRTE</sequence>
<feature type="signal peptide" evidence="1">
    <location>
        <begin position="1"/>
        <end position="23"/>
    </location>
</feature>
<dbReference type="Pfam" id="PF03747">
    <property type="entry name" value="ADP_ribosyl_GH"/>
    <property type="match status" value="1"/>
</dbReference>
<feature type="chain" id="PRO_5047380533" evidence="1">
    <location>
        <begin position="24"/>
        <end position="509"/>
    </location>
</feature>
<evidence type="ECO:0000313" key="3">
    <source>
        <dbReference type="Proteomes" id="UP001589688"/>
    </source>
</evidence>